<comment type="caution">
    <text evidence="2">The sequence shown here is derived from an EMBL/GenBank/DDBJ whole genome shotgun (WGS) entry which is preliminary data.</text>
</comment>
<evidence type="ECO:0000313" key="3">
    <source>
        <dbReference type="Proteomes" id="UP000807469"/>
    </source>
</evidence>
<keyword evidence="3" id="KW-1185">Reference proteome</keyword>
<protein>
    <submittedName>
        <fullName evidence="2">Uncharacterized protein</fullName>
    </submittedName>
</protein>
<feature type="region of interest" description="Disordered" evidence="1">
    <location>
        <begin position="1"/>
        <end position="138"/>
    </location>
</feature>
<reference evidence="2" key="1">
    <citation type="submission" date="2020-11" db="EMBL/GenBank/DDBJ databases">
        <authorList>
            <consortium name="DOE Joint Genome Institute"/>
            <person name="Ahrendt S."/>
            <person name="Riley R."/>
            <person name="Andreopoulos W."/>
            <person name="Labutti K."/>
            <person name="Pangilinan J."/>
            <person name="Ruiz-Duenas F.J."/>
            <person name="Barrasa J.M."/>
            <person name="Sanchez-Garcia M."/>
            <person name="Camarero S."/>
            <person name="Miyauchi S."/>
            <person name="Serrano A."/>
            <person name="Linde D."/>
            <person name="Babiker R."/>
            <person name="Drula E."/>
            <person name="Ayuso-Fernandez I."/>
            <person name="Pacheco R."/>
            <person name="Padilla G."/>
            <person name="Ferreira P."/>
            <person name="Barriuso J."/>
            <person name="Kellner H."/>
            <person name="Castanera R."/>
            <person name="Alfaro M."/>
            <person name="Ramirez L."/>
            <person name="Pisabarro A.G."/>
            <person name="Kuo A."/>
            <person name="Tritt A."/>
            <person name="Lipzen A."/>
            <person name="He G."/>
            <person name="Yan M."/>
            <person name="Ng V."/>
            <person name="Cullen D."/>
            <person name="Martin F."/>
            <person name="Rosso M.-N."/>
            <person name="Henrissat B."/>
            <person name="Hibbett D."/>
            <person name="Martinez A.T."/>
            <person name="Grigoriev I.V."/>
        </authorList>
    </citation>
    <scope>NUCLEOTIDE SEQUENCE</scope>
    <source>
        <strain evidence="2">CIRM-BRFM 674</strain>
    </source>
</reference>
<dbReference type="EMBL" id="MU155831">
    <property type="protein sequence ID" value="KAF9470846.1"/>
    <property type="molecule type" value="Genomic_DNA"/>
</dbReference>
<proteinExistence type="predicted"/>
<dbReference type="AlphaFoldDB" id="A0A9P5YL81"/>
<feature type="compositionally biased region" description="Polar residues" evidence="1">
    <location>
        <begin position="70"/>
        <end position="84"/>
    </location>
</feature>
<accession>A0A9P5YL81</accession>
<feature type="region of interest" description="Disordered" evidence="1">
    <location>
        <begin position="208"/>
        <end position="281"/>
    </location>
</feature>
<evidence type="ECO:0000256" key="1">
    <source>
        <dbReference type="SAM" id="MobiDB-lite"/>
    </source>
</evidence>
<feature type="compositionally biased region" description="Low complexity" evidence="1">
    <location>
        <begin position="208"/>
        <end position="222"/>
    </location>
</feature>
<evidence type="ECO:0000313" key="2">
    <source>
        <dbReference type="EMBL" id="KAF9470846.1"/>
    </source>
</evidence>
<gene>
    <name evidence="2" type="ORF">BDN70DRAFT_901800</name>
</gene>
<name>A0A9P5YL81_9AGAR</name>
<sequence length="313" mass="31903">MGAAPADNNDISSIPPNGPLAAGQPSLSLGPLHSGTGQAVQPLGRPESSEPSFSLRSPFDRVFDPARLLQTPSGPAASPSSIQPSRLGARPGGLTPLNTNSSPWVPETSPLTPLSDERRSEPLDSNVGAGERPLDGRDDVAAPWVEQWLRSNADTRFRITPVARRLFHSETASATNNIAPTTSTDLSASAVVGASNNVSPVSMTLASTSVTPSGTTVPAPASEVCPADAPNQVDGSDANVSVPALASETVTSDASNPADASATANGNDGGSEMGSTNYNVSDLESDFLEEAGPFLDVVYIAPANKGAAPQAEQ</sequence>
<dbReference type="Proteomes" id="UP000807469">
    <property type="component" value="Unassembled WGS sequence"/>
</dbReference>
<organism evidence="2 3">
    <name type="scientific">Pholiota conissans</name>
    <dbReference type="NCBI Taxonomy" id="109636"/>
    <lineage>
        <taxon>Eukaryota</taxon>
        <taxon>Fungi</taxon>
        <taxon>Dikarya</taxon>
        <taxon>Basidiomycota</taxon>
        <taxon>Agaricomycotina</taxon>
        <taxon>Agaricomycetes</taxon>
        <taxon>Agaricomycetidae</taxon>
        <taxon>Agaricales</taxon>
        <taxon>Agaricineae</taxon>
        <taxon>Strophariaceae</taxon>
        <taxon>Pholiota</taxon>
    </lineage>
</organism>